<accession>A0A345P314</accession>
<feature type="signal peptide" evidence="2">
    <location>
        <begin position="1"/>
        <end position="34"/>
    </location>
</feature>
<dbReference type="Proteomes" id="UP000253940">
    <property type="component" value="Chromosome"/>
</dbReference>
<evidence type="ECO:0000256" key="1">
    <source>
        <dbReference type="SAM" id="MobiDB-lite"/>
    </source>
</evidence>
<dbReference type="NCBIfam" id="NF033645">
    <property type="entry name" value="pilus_FilE"/>
    <property type="match status" value="1"/>
</dbReference>
<dbReference type="InterPro" id="IPR055226">
    <property type="entry name" value="FilE_C"/>
</dbReference>
<dbReference type="KEGG" id="mbah:HYN46_01455"/>
<dbReference type="InterPro" id="IPR049782">
    <property type="entry name" value="FilE-like"/>
</dbReference>
<keyword evidence="2" id="KW-0732">Signal</keyword>
<evidence type="ECO:0000313" key="4">
    <source>
        <dbReference type="EMBL" id="AXI01673.1"/>
    </source>
</evidence>
<feature type="compositionally biased region" description="Low complexity" evidence="1">
    <location>
        <begin position="61"/>
        <end position="72"/>
    </location>
</feature>
<proteinExistence type="predicted"/>
<protein>
    <submittedName>
        <fullName evidence="4">Putative pilus assembly protein FilE</fullName>
    </submittedName>
</protein>
<dbReference type="AlphaFoldDB" id="A0A345P314"/>
<gene>
    <name evidence="4" type="primary">filE</name>
    <name evidence="4" type="ORF">HYN46_01455</name>
</gene>
<sequence length="306" mass="33997">MSLLRYCNRLFLCVSGIVLQYAALDVAFMSQAHADDAESKFYTVIDSDGHMRTIQRDTDQAPISAKPAPSKATTPESPTLTLNGEKYVDSDYLEKREFNLEGKSRFYPIPDGLGGTEVIERVPGAIQKPQVAQPTIQASKAPVLVTLSPKYQRVPASEITPLINKTCLPVAELQQSKLLRDQLLILWPRSDKPAVNHKASLNYELVEFRSAIKDISLQSFAPLSQQSAYYWPLPIFLDERGCVLEGVNGFYQKKLPATLLQPSILIGTLHVPDHTRYLMLTPLVEAIDLPGTTLSPVGQVRLLPLR</sequence>
<feature type="chain" id="PRO_5016632936" evidence="2">
    <location>
        <begin position="35"/>
        <end position="306"/>
    </location>
</feature>
<dbReference type="OrthoDB" id="6711556at2"/>
<dbReference type="Pfam" id="PF22881">
    <property type="entry name" value="FilE_C"/>
    <property type="match status" value="1"/>
</dbReference>
<dbReference type="EMBL" id="CP031222">
    <property type="protein sequence ID" value="AXI01673.1"/>
    <property type="molecule type" value="Genomic_DNA"/>
</dbReference>
<name>A0A345P314_9GAMM</name>
<feature type="domain" description="FilE C-terminal" evidence="3">
    <location>
        <begin position="138"/>
        <end position="306"/>
    </location>
</feature>
<evidence type="ECO:0000256" key="2">
    <source>
        <dbReference type="SAM" id="SignalP"/>
    </source>
</evidence>
<feature type="region of interest" description="Disordered" evidence="1">
    <location>
        <begin position="57"/>
        <end position="78"/>
    </location>
</feature>
<organism evidence="4 5">
    <name type="scientific">Aquirhabdus parva</name>
    <dbReference type="NCBI Taxonomy" id="2283318"/>
    <lineage>
        <taxon>Bacteria</taxon>
        <taxon>Pseudomonadati</taxon>
        <taxon>Pseudomonadota</taxon>
        <taxon>Gammaproteobacteria</taxon>
        <taxon>Moraxellales</taxon>
        <taxon>Moraxellaceae</taxon>
        <taxon>Aquirhabdus</taxon>
    </lineage>
</organism>
<reference evidence="4 5" key="1">
    <citation type="submission" date="2018-07" db="EMBL/GenBank/DDBJ databases">
        <title>Genome sequencing of Moraxellaceae gen. HYN0046.</title>
        <authorList>
            <person name="Kim M."/>
            <person name="Yi H."/>
        </authorList>
    </citation>
    <scope>NUCLEOTIDE SEQUENCE [LARGE SCALE GENOMIC DNA]</scope>
    <source>
        <strain evidence="4 5">HYN0046</strain>
    </source>
</reference>
<evidence type="ECO:0000313" key="5">
    <source>
        <dbReference type="Proteomes" id="UP000253940"/>
    </source>
</evidence>
<keyword evidence="5" id="KW-1185">Reference proteome</keyword>
<dbReference type="RefSeq" id="WP_114897783.1">
    <property type="nucleotide sequence ID" value="NZ_CP031222.1"/>
</dbReference>
<evidence type="ECO:0000259" key="3">
    <source>
        <dbReference type="Pfam" id="PF22881"/>
    </source>
</evidence>